<dbReference type="EMBL" id="UYYB01117927">
    <property type="protein sequence ID" value="VDM82492.1"/>
    <property type="molecule type" value="Genomic_DNA"/>
</dbReference>
<organism evidence="2 3">
    <name type="scientific">Strongylus vulgaris</name>
    <name type="common">Blood worm</name>
    <dbReference type="NCBI Taxonomy" id="40348"/>
    <lineage>
        <taxon>Eukaryota</taxon>
        <taxon>Metazoa</taxon>
        <taxon>Ecdysozoa</taxon>
        <taxon>Nematoda</taxon>
        <taxon>Chromadorea</taxon>
        <taxon>Rhabditida</taxon>
        <taxon>Rhabditina</taxon>
        <taxon>Rhabditomorpha</taxon>
        <taxon>Strongyloidea</taxon>
        <taxon>Strongylidae</taxon>
        <taxon>Strongylus</taxon>
    </lineage>
</organism>
<feature type="transmembrane region" description="Helical" evidence="1">
    <location>
        <begin position="59"/>
        <end position="79"/>
    </location>
</feature>
<proteinExistence type="predicted"/>
<gene>
    <name evidence="2" type="ORF">SVUK_LOCUS17490</name>
</gene>
<keyword evidence="1" id="KW-1133">Transmembrane helix</keyword>
<accession>A0A3P7LTR3</accession>
<reference evidence="2 3" key="1">
    <citation type="submission" date="2018-11" db="EMBL/GenBank/DDBJ databases">
        <authorList>
            <consortium name="Pathogen Informatics"/>
        </authorList>
    </citation>
    <scope>NUCLEOTIDE SEQUENCE [LARGE SCALE GENOMIC DNA]</scope>
</reference>
<sequence length="234" mass="25002">MPGIFPTVLAAATATATKSAEIQSKEVAKSEGSSIIDSLQKIPESLNIPKSLTPEQAKALAVLAAGTAVLSGVMLVVYYRKKKGQGGTQKTSTRDGKWELSENDYSFKCFYPYVRSMPGIFPTVLAAATATATKSAGTQSKEVAKSEGSSIIDSLQKIPESLNIPKSLTPEQAKALAVLAAGTAVLSGVMLVVYYRKKKGQGGTQKTSTRDGKWELSENVYSFKCSYPYVRRCI</sequence>
<evidence type="ECO:0000313" key="3">
    <source>
        <dbReference type="Proteomes" id="UP000270094"/>
    </source>
</evidence>
<evidence type="ECO:0000313" key="2">
    <source>
        <dbReference type="EMBL" id="VDM82492.1"/>
    </source>
</evidence>
<keyword evidence="1" id="KW-0472">Membrane</keyword>
<name>A0A3P7LTR3_STRVU</name>
<dbReference type="Proteomes" id="UP000270094">
    <property type="component" value="Unassembled WGS sequence"/>
</dbReference>
<protein>
    <submittedName>
        <fullName evidence="2">Uncharacterized protein</fullName>
    </submittedName>
</protein>
<keyword evidence="1" id="KW-0812">Transmembrane</keyword>
<dbReference type="AlphaFoldDB" id="A0A3P7LTR3"/>
<keyword evidence="3" id="KW-1185">Reference proteome</keyword>
<feature type="transmembrane region" description="Helical" evidence="1">
    <location>
        <begin position="175"/>
        <end position="195"/>
    </location>
</feature>
<evidence type="ECO:0000256" key="1">
    <source>
        <dbReference type="SAM" id="Phobius"/>
    </source>
</evidence>